<evidence type="ECO:0000256" key="1">
    <source>
        <dbReference type="SAM" id="MobiDB-lite"/>
    </source>
</evidence>
<evidence type="ECO:0000313" key="2">
    <source>
        <dbReference type="EMBL" id="MBD2605230.1"/>
    </source>
</evidence>
<dbReference type="EMBL" id="JACJTA010000020">
    <property type="protein sequence ID" value="MBD2605230.1"/>
    <property type="molecule type" value="Genomic_DNA"/>
</dbReference>
<dbReference type="RefSeq" id="WP_190909733.1">
    <property type="nucleotide sequence ID" value="NZ_JACJTA010000020.1"/>
</dbReference>
<organism evidence="2 3">
    <name type="scientific">Scytonema hofmannii FACHB-248</name>
    <dbReference type="NCBI Taxonomy" id="1842502"/>
    <lineage>
        <taxon>Bacteria</taxon>
        <taxon>Bacillati</taxon>
        <taxon>Cyanobacteriota</taxon>
        <taxon>Cyanophyceae</taxon>
        <taxon>Nostocales</taxon>
        <taxon>Scytonemataceae</taxon>
        <taxon>Scytonema</taxon>
    </lineage>
</organism>
<comment type="caution">
    <text evidence="2">The sequence shown here is derived from an EMBL/GenBank/DDBJ whole genome shotgun (WGS) entry which is preliminary data.</text>
</comment>
<evidence type="ECO:0000313" key="3">
    <source>
        <dbReference type="Proteomes" id="UP000660380"/>
    </source>
</evidence>
<gene>
    <name evidence="2" type="ORF">H6G81_11965</name>
</gene>
<accession>A0ABR8GQ16</accession>
<protein>
    <submittedName>
        <fullName evidence="2">Uncharacterized protein</fullName>
    </submittedName>
</protein>
<reference evidence="2 3" key="1">
    <citation type="journal article" date="2020" name="ISME J.">
        <title>Comparative genomics reveals insights into cyanobacterial evolution and habitat adaptation.</title>
        <authorList>
            <person name="Chen M.Y."/>
            <person name="Teng W.K."/>
            <person name="Zhao L."/>
            <person name="Hu C.X."/>
            <person name="Zhou Y.K."/>
            <person name="Han B.P."/>
            <person name="Song L.R."/>
            <person name="Shu W.S."/>
        </authorList>
    </citation>
    <scope>NUCLEOTIDE SEQUENCE [LARGE SCALE GENOMIC DNA]</scope>
    <source>
        <strain evidence="2 3">FACHB-248</strain>
    </source>
</reference>
<sequence>MPVIIRFFPCPMPNSSNPPGDSHQICTQIGGETPVATSRQSRPTRWLRNGGGITKRSLNAFERMRKQ</sequence>
<dbReference type="Proteomes" id="UP000660380">
    <property type="component" value="Unassembled WGS sequence"/>
</dbReference>
<feature type="region of interest" description="Disordered" evidence="1">
    <location>
        <begin position="33"/>
        <end position="52"/>
    </location>
</feature>
<proteinExistence type="predicted"/>
<name>A0ABR8GQ16_9CYAN</name>
<keyword evidence="3" id="KW-1185">Reference proteome</keyword>